<accession>A0ABV0EYH6</accession>
<gene>
    <name evidence="8" type="primary">tilS</name>
    <name evidence="10" type="ORF">BAU18_000411</name>
</gene>
<dbReference type="SUPFAM" id="SSF52402">
    <property type="entry name" value="Adenine nucleotide alpha hydrolases-like"/>
    <property type="match status" value="1"/>
</dbReference>
<reference evidence="11" key="1">
    <citation type="submission" date="2016-06" db="EMBL/GenBank/DDBJ databases">
        <title>Four novel species of enterococci isolated from chicken manure.</title>
        <authorList>
            <person name="Van Tyne D."/>
        </authorList>
    </citation>
    <scope>NUCLEOTIDE SEQUENCE [LARGE SCALE GENOMIC DNA]</scope>
    <source>
        <strain evidence="11">JM9A</strain>
    </source>
</reference>
<dbReference type="SMART" id="SM00977">
    <property type="entry name" value="TilS_C"/>
    <property type="match status" value="1"/>
</dbReference>
<dbReference type="Proteomes" id="UP001429357">
    <property type="component" value="Unassembled WGS sequence"/>
</dbReference>
<evidence type="ECO:0000256" key="1">
    <source>
        <dbReference type="ARBA" id="ARBA00004496"/>
    </source>
</evidence>
<dbReference type="PANTHER" id="PTHR43033">
    <property type="entry name" value="TRNA(ILE)-LYSIDINE SYNTHASE-RELATED"/>
    <property type="match status" value="1"/>
</dbReference>
<dbReference type="EC" id="6.3.4.19" evidence="8"/>
<evidence type="ECO:0000256" key="5">
    <source>
        <dbReference type="ARBA" id="ARBA00022741"/>
    </source>
</evidence>
<dbReference type="Gene3D" id="3.40.50.620">
    <property type="entry name" value="HUPs"/>
    <property type="match status" value="1"/>
</dbReference>
<evidence type="ECO:0000259" key="9">
    <source>
        <dbReference type="SMART" id="SM00977"/>
    </source>
</evidence>
<comment type="subcellular location">
    <subcellularLocation>
        <location evidence="1 8">Cytoplasm</location>
    </subcellularLocation>
</comment>
<keyword evidence="3 8" id="KW-0436">Ligase</keyword>
<comment type="caution">
    <text evidence="10">The sequence shown here is derived from an EMBL/GenBank/DDBJ whole genome shotgun (WGS) entry which is preliminary data.</text>
</comment>
<evidence type="ECO:0000256" key="2">
    <source>
        <dbReference type="ARBA" id="ARBA00022490"/>
    </source>
</evidence>
<evidence type="ECO:0000256" key="7">
    <source>
        <dbReference type="ARBA" id="ARBA00048539"/>
    </source>
</evidence>
<dbReference type="CDD" id="cd01992">
    <property type="entry name" value="TilS_N"/>
    <property type="match status" value="1"/>
</dbReference>
<evidence type="ECO:0000256" key="3">
    <source>
        <dbReference type="ARBA" id="ARBA00022598"/>
    </source>
</evidence>
<evidence type="ECO:0000256" key="8">
    <source>
        <dbReference type="HAMAP-Rule" id="MF_01161"/>
    </source>
</evidence>
<proteinExistence type="inferred from homology"/>
<dbReference type="InterPro" id="IPR012795">
    <property type="entry name" value="tRNA_Ile_lys_synt_N"/>
</dbReference>
<evidence type="ECO:0000256" key="6">
    <source>
        <dbReference type="ARBA" id="ARBA00022840"/>
    </source>
</evidence>
<comment type="catalytic activity">
    <reaction evidence="7 8">
        <text>cytidine(34) in tRNA(Ile2) + L-lysine + ATP = lysidine(34) in tRNA(Ile2) + AMP + diphosphate + H(+)</text>
        <dbReference type="Rhea" id="RHEA:43744"/>
        <dbReference type="Rhea" id="RHEA-COMP:10625"/>
        <dbReference type="Rhea" id="RHEA-COMP:10670"/>
        <dbReference type="ChEBI" id="CHEBI:15378"/>
        <dbReference type="ChEBI" id="CHEBI:30616"/>
        <dbReference type="ChEBI" id="CHEBI:32551"/>
        <dbReference type="ChEBI" id="CHEBI:33019"/>
        <dbReference type="ChEBI" id="CHEBI:82748"/>
        <dbReference type="ChEBI" id="CHEBI:83665"/>
        <dbReference type="ChEBI" id="CHEBI:456215"/>
        <dbReference type="EC" id="6.3.4.19"/>
    </reaction>
</comment>
<dbReference type="Pfam" id="PF01171">
    <property type="entry name" value="ATP_bind_3"/>
    <property type="match status" value="1"/>
</dbReference>
<keyword evidence="4 8" id="KW-0819">tRNA processing</keyword>
<evidence type="ECO:0000313" key="10">
    <source>
        <dbReference type="EMBL" id="MEO1780860.1"/>
    </source>
</evidence>
<keyword evidence="5 8" id="KW-0547">Nucleotide-binding</keyword>
<dbReference type="NCBIfam" id="TIGR02432">
    <property type="entry name" value="lysidine_TilS_N"/>
    <property type="match status" value="1"/>
</dbReference>
<reference evidence="10 11" key="2">
    <citation type="submission" date="2024-02" db="EMBL/GenBank/DDBJ databases">
        <title>The Genome Sequence of Enterococcus diestrammenae JM9A.</title>
        <authorList>
            <person name="Earl A."/>
            <person name="Manson A."/>
            <person name="Gilmore M."/>
            <person name="Sanders J."/>
            <person name="Shea T."/>
            <person name="Howe W."/>
            <person name="Livny J."/>
            <person name="Cuomo C."/>
            <person name="Neafsey D."/>
            <person name="Birren B."/>
        </authorList>
    </citation>
    <scope>NUCLEOTIDE SEQUENCE [LARGE SCALE GENOMIC DNA]</scope>
    <source>
        <strain evidence="10 11">JM9A</strain>
    </source>
</reference>
<dbReference type="HAMAP" id="MF_01161">
    <property type="entry name" value="tRNA_Ile_lys_synt"/>
    <property type="match status" value="1"/>
</dbReference>
<dbReference type="InterPro" id="IPR012094">
    <property type="entry name" value="tRNA_Ile_lys_synt"/>
</dbReference>
<keyword evidence="6 8" id="KW-0067">ATP-binding</keyword>
<comment type="function">
    <text evidence="8">Ligates lysine onto the cytidine present at position 34 of the AUA codon-specific tRNA(Ile) that contains the anticodon CAU, in an ATP-dependent manner. Cytidine is converted to lysidine, thus changing the amino acid specificity of the tRNA from methionine to isoleucine.</text>
</comment>
<keyword evidence="2 8" id="KW-0963">Cytoplasm</keyword>
<comment type="similarity">
    <text evidence="8">Belongs to the tRNA(Ile)-lysidine synthase family.</text>
</comment>
<dbReference type="InterPro" id="IPR012796">
    <property type="entry name" value="Lysidine-tRNA-synth_C"/>
</dbReference>
<sequence>MDLAQVFLKKGREQKFWLPNSQILLAVSGGVDSMVLLHLMELVRGDADNHVAIGVAHINHQLRPESLEEEAFLREYCQQHQIPLFVKRWESLPTAGMEEAARKFRYQFFSELMRKSHYDTLMTAHHGDDQLETMLMKMLRDGNVQTAGGMKEKRAFAGGRLIRPLLSFGKEELLTYAQAQEIHYYDDATNYLLEVQRNRIRQLVVPPLKAENTQALAHFGQLAQQLQWLTDWQQQHSRRWFDREVTVKSESLHVPVASLTTLTAGEQFFNLQYCGQRIRENWQVTLSQEQLQQILSSLAGGKPQWSVSLVGGWQFRREYDTLVFGPASLVTTASEPDRLAESKEQPIHLKLGETTFLSQHEWVGLLAVHQDAASGNFYINADDIPEKVKLWSEIDQPLPVQFPTEVVFRKRQAGDRIQLTNALRKKVSRILIDKKTPNEMRERSWVMATKEGQLLGVLPQALSYLSIAQETDKIHYRLLYKYQEVANRG</sequence>
<evidence type="ECO:0000313" key="11">
    <source>
        <dbReference type="Proteomes" id="UP001429357"/>
    </source>
</evidence>
<dbReference type="InterPro" id="IPR011063">
    <property type="entry name" value="TilS/TtcA_N"/>
</dbReference>
<organism evidence="10 11">
    <name type="scientific">Enterococcus diestrammenae</name>
    <dbReference type="NCBI Taxonomy" id="1155073"/>
    <lineage>
        <taxon>Bacteria</taxon>
        <taxon>Bacillati</taxon>
        <taxon>Bacillota</taxon>
        <taxon>Bacilli</taxon>
        <taxon>Lactobacillales</taxon>
        <taxon>Enterococcaceae</taxon>
        <taxon>Enterococcus</taxon>
    </lineage>
</organism>
<dbReference type="PANTHER" id="PTHR43033:SF1">
    <property type="entry name" value="TRNA(ILE)-LYSIDINE SYNTHASE-RELATED"/>
    <property type="match status" value="1"/>
</dbReference>
<dbReference type="NCBIfam" id="TIGR02433">
    <property type="entry name" value="lysidine_TilS_C"/>
    <property type="match status" value="1"/>
</dbReference>
<protein>
    <recommendedName>
        <fullName evidence="8">tRNA(Ile)-lysidine synthase</fullName>
        <ecNumber evidence="8">6.3.4.19</ecNumber>
    </recommendedName>
    <alternativeName>
        <fullName evidence="8">tRNA(Ile)-2-lysyl-cytidine synthase</fullName>
    </alternativeName>
    <alternativeName>
        <fullName evidence="8">tRNA(Ile)-lysidine synthetase</fullName>
    </alternativeName>
</protein>
<dbReference type="InterPro" id="IPR014729">
    <property type="entry name" value="Rossmann-like_a/b/a_fold"/>
</dbReference>
<evidence type="ECO:0000256" key="4">
    <source>
        <dbReference type="ARBA" id="ARBA00022694"/>
    </source>
</evidence>
<comment type="domain">
    <text evidence="8">The N-terminal region contains the highly conserved SGGXDS motif, predicted to be a P-loop motif involved in ATP binding.</text>
</comment>
<feature type="domain" description="Lysidine-tRNA(Ile) synthetase C-terminal" evidence="9">
    <location>
        <begin position="406"/>
        <end position="480"/>
    </location>
</feature>
<keyword evidence="11" id="KW-1185">Reference proteome</keyword>
<dbReference type="EMBL" id="MAEI02000001">
    <property type="protein sequence ID" value="MEO1780860.1"/>
    <property type="molecule type" value="Genomic_DNA"/>
</dbReference>
<feature type="binding site" evidence="8">
    <location>
        <begin position="28"/>
        <end position="33"/>
    </location>
    <ligand>
        <name>ATP</name>
        <dbReference type="ChEBI" id="CHEBI:30616"/>
    </ligand>
</feature>
<name>A0ABV0EYH6_9ENTE</name>